<feature type="region of interest" description="Disordered" evidence="1">
    <location>
        <begin position="151"/>
        <end position="182"/>
    </location>
</feature>
<evidence type="ECO:0000256" key="1">
    <source>
        <dbReference type="SAM" id="MobiDB-lite"/>
    </source>
</evidence>
<sequence>MCRSLFALFASFTLSVAAVTSTLFGAESMAAQDNKVRLRNANSPSLRNFGDSIVSSTVNSPGRAPFPSLVNRHTPAFEPGRPRRTPSPEPRRIASPIPHRRAEGKELELGSDVDMTAVLRAIRDLDRRVATLEGLRNVDNVQTRSIAVQANLSADDSHDDNDSGNKNDNADNSDDESCSDDDEILNKRFVPLSDGDEPVQFGVFHQDMTGTRAFRDERAQQGSTMTHSEAHNFGRNPRGKRMKDTALAAAAAQGRCHNETWEEWLERVAKARVSLLDEEVFRFNRVFKWLSINQPDLFNSWCAREFGVSFAELSAAYDNNEAFATGDEGNEGNKGNEGSN</sequence>
<feature type="region of interest" description="Disordered" evidence="1">
    <location>
        <begin position="220"/>
        <end position="240"/>
    </location>
</feature>
<protein>
    <recommendedName>
        <fullName evidence="5">RxLR effector protein</fullName>
    </recommendedName>
</protein>
<feature type="chain" id="PRO_5005188055" description="RxLR effector protein" evidence="2">
    <location>
        <begin position="18"/>
        <end position="340"/>
    </location>
</feature>
<proteinExistence type="predicted"/>
<feature type="region of interest" description="Disordered" evidence="1">
    <location>
        <begin position="64"/>
        <end position="107"/>
    </location>
</feature>
<dbReference type="EMBL" id="CDMY01000298">
    <property type="protein sequence ID" value="CEM00763.1"/>
    <property type="molecule type" value="Genomic_DNA"/>
</dbReference>
<keyword evidence="2" id="KW-0732">Signal</keyword>
<organism evidence="3 4">
    <name type="scientific">Vitrella brassicaformis (strain CCMP3155)</name>
    <dbReference type="NCBI Taxonomy" id="1169540"/>
    <lineage>
        <taxon>Eukaryota</taxon>
        <taxon>Sar</taxon>
        <taxon>Alveolata</taxon>
        <taxon>Colpodellida</taxon>
        <taxon>Vitrellaceae</taxon>
        <taxon>Vitrella</taxon>
    </lineage>
</organism>
<evidence type="ECO:0000313" key="4">
    <source>
        <dbReference type="Proteomes" id="UP000041254"/>
    </source>
</evidence>
<dbReference type="VEuPathDB" id="CryptoDB:Vbra_12947"/>
<feature type="compositionally biased region" description="Basic and acidic residues" evidence="1">
    <location>
        <begin position="160"/>
        <end position="169"/>
    </location>
</feature>
<accession>A0A0G4ER88</accession>
<dbReference type="InParanoid" id="A0A0G4ER88"/>
<name>A0A0G4ER88_VITBC</name>
<dbReference type="AlphaFoldDB" id="A0A0G4ER88"/>
<feature type="signal peptide" evidence="2">
    <location>
        <begin position="1"/>
        <end position="17"/>
    </location>
</feature>
<dbReference type="Proteomes" id="UP000041254">
    <property type="component" value="Unassembled WGS sequence"/>
</dbReference>
<feature type="compositionally biased region" description="Acidic residues" evidence="1">
    <location>
        <begin position="171"/>
        <end position="182"/>
    </location>
</feature>
<keyword evidence="4" id="KW-1185">Reference proteome</keyword>
<evidence type="ECO:0000256" key="2">
    <source>
        <dbReference type="SAM" id="SignalP"/>
    </source>
</evidence>
<gene>
    <name evidence="3" type="ORF">Vbra_12947</name>
</gene>
<evidence type="ECO:0000313" key="3">
    <source>
        <dbReference type="EMBL" id="CEM00763.1"/>
    </source>
</evidence>
<reference evidence="3 4" key="1">
    <citation type="submission" date="2014-11" db="EMBL/GenBank/DDBJ databases">
        <authorList>
            <person name="Zhu J."/>
            <person name="Qi W."/>
            <person name="Song R."/>
        </authorList>
    </citation>
    <scope>NUCLEOTIDE SEQUENCE [LARGE SCALE GENOMIC DNA]</scope>
</reference>
<evidence type="ECO:0008006" key="5">
    <source>
        <dbReference type="Google" id="ProtNLM"/>
    </source>
</evidence>